<dbReference type="PANTHER" id="PTHR23389">
    <property type="entry name" value="CHROMOSOME TRANSMISSION FIDELITY FACTOR 18"/>
    <property type="match status" value="1"/>
</dbReference>
<protein>
    <submittedName>
        <fullName evidence="3">P-loop containing nucleoside triphosphate hydrolase protein</fullName>
    </submittedName>
</protein>
<dbReference type="GO" id="GO:0005634">
    <property type="term" value="C:nucleus"/>
    <property type="evidence" value="ECO:0007669"/>
    <property type="project" value="TreeGrafter"/>
</dbReference>
<organism evidence="3 4">
    <name type="scientific">Tuber magnatum</name>
    <name type="common">white Piedmont truffle</name>
    <dbReference type="NCBI Taxonomy" id="42249"/>
    <lineage>
        <taxon>Eukaryota</taxon>
        <taxon>Fungi</taxon>
        <taxon>Dikarya</taxon>
        <taxon>Ascomycota</taxon>
        <taxon>Pezizomycotina</taxon>
        <taxon>Pezizomycetes</taxon>
        <taxon>Pezizales</taxon>
        <taxon>Tuberaceae</taxon>
        <taxon>Tuber</taxon>
    </lineage>
</organism>
<dbReference type="SUPFAM" id="SSF52540">
    <property type="entry name" value="P-loop containing nucleoside triphosphate hydrolases"/>
    <property type="match status" value="1"/>
</dbReference>
<evidence type="ECO:0000313" key="4">
    <source>
        <dbReference type="Proteomes" id="UP000246991"/>
    </source>
</evidence>
<feature type="region of interest" description="Disordered" evidence="1">
    <location>
        <begin position="278"/>
        <end position="368"/>
    </location>
</feature>
<dbReference type="EMBL" id="PYWC01000008">
    <property type="protein sequence ID" value="PWW79405.1"/>
    <property type="molecule type" value="Genomic_DNA"/>
</dbReference>
<dbReference type="Pfam" id="PF00004">
    <property type="entry name" value="AAA"/>
    <property type="match status" value="1"/>
</dbReference>
<evidence type="ECO:0000256" key="1">
    <source>
        <dbReference type="SAM" id="MobiDB-lite"/>
    </source>
</evidence>
<dbReference type="Gene3D" id="3.40.50.300">
    <property type="entry name" value="P-loop containing nucleotide triphosphate hydrolases"/>
    <property type="match status" value="1"/>
</dbReference>
<dbReference type="InterPro" id="IPR027417">
    <property type="entry name" value="P-loop_NTPase"/>
</dbReference>
<feature type="domain" description="AAA+ ATPase" evidence="2">
    <location>
        <begin position="373"/>
        <end position="524"/>
    </location>
</feature>
<feature type="region of interest" description="Disordered" evidence="1">
    <location>
        <begin position="881"/>
        <end position="910"/>
    </location>
</feature>
<feature type="compositionally biased region" description="Basic and acidic residues" evidence="1">
    <location>
        <begin position="898"/>
        <end position="910"/>
    </location>
</feature>
<dbReference type="PANTHER" id="PTHR23389:SF21">
    <property type="entry name" value="ATPASE FAMILY AAA DOMAIN-CONTAINING PROTEIN 5"/>
    <property type="match status" value="1"/>
</dbReference>
<feature type="compositionally biased region" description="Acidic residues" evidence="1">
    <location>
        <begin position="323"/>
        <end position="341"/>
    </location>
</feature>
<dbReference type="Proteomes" id="UP000246991">
    <property type="component" value="Unassembled WGS sequence"/>
</dbReference>
<proteinExistence type="predicted"/>
<keyword evidence="4" id="KW-1185">Reference proteome</keyword>
<dbReference type="GO" id="GO:0003677">
    <property type="term" value="F:DNA binding"/>
    <property type="evidence" value="ECO:0007669"/>
    <property type="project" value="TreeGrafter"/>
</dbReference>
<dbReference type="GO" id="GO:0005524">
    <property type="term" value="F:ATP binding"/>
    <property type="evidence" value="ECO:0007669"/>
    <property type="project" value="InterPro"/>
</dbReference>
<reference evidence="3 4" key="1">
    <citation type="submission" date="2018-03" db="EMBL/GenBank/DDBJ databases">
        <title>Genomes of Pezizomycetes fungi and the evolution of truffles.</title>
        <authorList>
            <person name="Murat C."/>
            <person name="Payen T."/>
            <person name="Noel B."/>
            <person name="Kuo A."/>
            <person name="Martin F.M."/>
        </authorList>
    </citation>
    <scope>NUCLEOTIDE SEQUENCE [LARGE SCALE GENOMIC DNA]</scope>
    <source>
        <strain evidence="3">091103-1</strain>
    </source>
</reference>
<dbReference type="InterPro" id="IPR003959">
    <property type="entry name" value="ATPase_AAA_core"/>
</dbReference>
<dbReference type="AlphaFoldDB" id="A0A317SY96"/>
<feature type="region of interest" description="Disordered" evidence="1">
    <location>
        <begin position="834"/>
        <end position="857"/>
    </location>
</feature>
<dbReference type="InterPro" id="IPR003593">
    <property type="entry name" value="AAA+_ATPase"/>
</dbReference>
<dbReference type="SMART" id="SM00382">
    <property type="entry name" value="AAA"/>
    <property type="match status" value="1"/>
</dbReference>
<name>A0A317SY96_9PEZI</name>
<dbReference type="GO" id="GO:0016887">
    <property type="term" value="F:ATP hydrolysis activity"/>
    <property type="evidence" value="ECO:0007669"/>
    <property type="project" value="InterPro"/>
</dbReference>
<comment type="caution">
    <text evidence="3">The sequence shown here is derived from an EMBL/GenBank/DDBJ whole genome shotgun (WGS) entry which is preliminary data.</text>
</comment>
<accession>A0A317SY96</accession>
<evidence type="ECO:0000259" key="2">
    <source>
        <dbReference type="SMART" id="SM00382"/>
    </source>
</evidence>
<keyword evidence="3" id="KW-0378">Hydrolase</keyword>
<gene>
    <name evidence="3" type="ORF">C7212DRAFT_291106</name>
</gene>
<dbReference type="STRING" id="42249.A0A317SY96"/>
<dbReference type="OrthoDB" id="9996895at2759"/>
<feature type="region of interest" description="Disordered" evidence="1">
    <location>
        <begin position="1"/>
        <end position="22"/>
    </location>
</feature>
<evidence type="ECO:0000313" key="3">
    <source>
        <dbReference type="EMBL" id="PWW79405.1"/>
    </source>
</evidence>
<sequence>MKKLDNSPIVTAPITNPTNADPMKTISLGSLDQPQRSSCFFSNNRTHLPPVIPDVRAPISYLSSLNSHSLGNSGAVGPPWPSKDNCHVRGPPEEGAIIHKVEGAPLLKERKLKDAVVVVPPEEDMLGWYASHLDINAQEEDVLSADYHERRFYEIPCEVRLPKRVVTTGIKFQEAIRERVATRLPHPNNGAVEVPRSRANSISSMSSDGLGRRPHQALLNLYDRLGRELSAFDKGECESQAWEAKYAPTSSFEVLQIGKEPRILKDWLMALKVESVGAGSNNPKQGIKGKKKHNSGAAGGKAITRRKKKRKKDDDELAGFVVDSEEEQNEMDEITDPEDTDYSTLPGAKKSTIRVGDKGIDSPFGGPREPDRLVNAVVISGPSGCGKTATVYAVAKEVGVTVFEVSPGARRSGRDVLDLVGEMTRNHLVHQAKTDAPAGATPFFKSKIGEKTRVEEDLGFNKSQQQSLLLLEEVDLLFDEDKQFWSTVLSLIAQSKRPVVMTCNDEGLLPIDLLSLHAVLRLAPPPMDLIVDHLLLICANEGHMLRREAVATLVKATGRDLRASLMELEFWCRMGVGDRKGGLDWMLVRWPNGSDRDENGNALRVISRNTYRKGMDWIQRGASDEEKWNGAWEKWGVDVGSGEDKGLRDFSTGLGKDLQSLEIWDDYAEAMSSVDTCAGLGMDSTGAAFDATLPLIGAKVRFDDVIGYQTLQTDPVTAFWSTETNISICARSLARACLNDKATALSISPLDAIRDEEIINTVADRRNIRDELSPLSDVYIREAFQSLGSTSTIFSPTPSISHSVITGPRVALMTDAAPYVRGITRYDLAKEEERKRASGLLSQGGRGRKRRLTRAARVAEEGGDRRRRERWFGQLNARLVEGSGGDGWGDTTITPTRETSESEEGHSRAS</sequence>